<comment type="caution">
    <text evidence="1">The sequence shown here is derived from an EMBL/GenBank/DDBJ whole genome shotgun (WGS) entry which is preliminary data.</text>
</comment>
<dbReference type="RefSeq" id="WP_112143257.1">
    <property type="nucleotide sequence ID" value="NZ_PRLC01000001.1"/>
</dbReference>
<proteinExistence type="predicted"/>
<organism evidence="1 2">
    <name type="scientific">Faecalibacterium hattorii</name>
    <dbReference type="NCBI Taxonomy" id="2935520"/>
    <lineage>
        <taxon>Bacteria</taxon>
        <taxon>Bacillati</taxon>
        <taxon>Bacillota</taxon>
        <taxon>Clostridia</taxon>
        <taxon>Eubacteriales</taxon>
        <taxon>Oscillospiraceae</taxon>
        <taxon>Faecalibacterium</taxon>
    </lineage>
</organism>
<accession>A0A329UL08</accession>
<name>A0A329UL08_9FIRM</name>
<evidence type="ECO:0000313" key="1">
    <source>
        <dbReference type="EMBL" id="RAW63512.1"/>
    </source>
</evidence>
<protein>
    <submittedName>
        <fullName evidence="1">Uncharacterized protein</fullName>
    </submittedName>
</protein>
<dbReference type="Proteomes" id="UP000250429">
    <property type="component" value="Unassembled WGS sequence"/>
</dbReference>
<dbReference type="AlphaFoldDB" id="A0A329UL08"/>
<reference evidence="1 2" key="1">
    <citation type="submission" date="2018-02" db="EMBL/GenBank/DDBJ databases">
        <title>Complete genome sequencing of Faecalibacterium prausnitzii strains isolated from the human gut.</title>
        <authorList>
            <person name="Fitzgerald B.C."/>
            <person name="Shkoporov A.N."/>
            <person name="Ross P.R."/>
            <person name="Hill C."/>
        </authorList>
    </citation>
    <scope>NUCLEOTIDE SEQUENCE [LARGE SCALE GENOMIC DNA]</scope>
    <source>
        <strain evidence="1 2">APC922/41-1</strain>
    </source>
</reference>
<sequence>MGNISKKNRKKLVKVINANCHRVTHFGEHNAMFVPYDSSPLSAIWKYLCIRDDGAFTGRFLVDRSEKHIPFSERYCYINAPEQLFAPRAYIEINKQIVNRLKEHNQLYAVYYTWRKRK</sequence>
<dbReference type="EMBL" id="PRLC01000001">
    <property type="protein sequence ID" value="RAW63512.1"/>
    <property type="molecule type" value="Genomic_DNA"/>
</dbReference>
<keyword evidence="2" id="KW-1185">Reference proteome</keyword>
<gene>
    <name evidence="1" type="ORF">C4N23_00405</name>
</gene>
<evidence type="ECO:0000313" key="2">
    <source>
        <dbReference type="Proteomes" id="UP000250429"/>
    </source>
</evidence>